<dbReference type="Gene3D" id="3.60.20.10">
    <property type="entry name" value="Glutamine Phosphoribosylpyrophosphate, subunit 1, domain 1"/>
    <property type="match status" value="1"/>
</dbReference>
<dbReference type="InterPro" id="IPR001962">
    <property type="entry name" value="Asn_synthase"/>
</dbReference>
<dbReference type="GO" id="GO:0004066">
    <property type="term" value="F:asparagine synthase (glutamine-hydrolyzing) activity"/>
    <property type="evidence" value="ECO:0007669"/>
    <property type="project" value="UniProtKB-EC"/>
</dbReference>
<dbReference type="RefSeq" id="WP_206255221.1">
    <property type="nucleotide sequence ID" value="NZ_CP071060.1"/>
</dbReference>
<evidence type="ECO:0000256" key="6">
    <source>
        <dbReference type="ARBA" id="ARBA00022962"/>
    </source>
</evidence>
<dbReference type="CDD" id="cd01991">
    <property type="entry name" value="Asn_synthase_B_C"/>
    <property type="match status" value="1"/>
</dbReference>
<dbReference type="NCBIfam" id="TIGR01536">
    <property type="entry name" value="asn_synth_AEB"/>
    <property type="match status" value="1"/>
</dbReference>
<evidence type="ECO:0000313" key="9">
    <source>
        <dbReference type="EMBL" id="QSI77957.1"/>
    </source>
</evidence>
<organism evidence="9 10">
    <name type="scientific">Niveibacterium microcysteis</name>
    <dbReference type="NCBI Taxonomy" id="2811415"/>
    <lineage>
        <taxon>Bacteria</taxon>
        <taxon>Pseudomonadati</taxon>
        <taxon>Pseudomonadota</taxon>
        <taxon>Betaproteobacteria</taxon>
        <taxon>Rhodocyclales</taxon>
        <taxon>Rhodocyclaceae</taxon>
        <taxon>Niveibacterium</taxon>
    </lineage>
</organism>
<evidence type="ECO:0000256" key="2">
    <source>
        <dbReference type="ARBA" id="ARBA00005752"/>
    </source>
</evidence>
<evidence type="ECO:0000259" key="8">
    <source>
        <dbReference type="PROSITE" id="PS51278"/>
    </source>
</evidence>
<keyword evidence="9" id="KW-0436">Ligase</keyword>
<dbReference type="EMBL" id="CP071060">
    <property type="protein sequence ID" value="QSI77957.1"/>
    <property type="molecule type" value="Genomic_DNA"/>
</dbReference>
<dbReference type="CDD" id="cd00712">
    <property type="entry name" value="AsnB"/>
    <property type="match status" value="1"/>
</dbReference>
<dbReference type="InterPro" id="IPR006426">
    <property type="entry name" value="Asn_synth_AEB"/>
</dbReference>
<dbReference type="PANTHER" id="PTHR43284">
    <property type="entry name" value="ASPARAGINE SYNTHETASE (GLUTAMINE-HYDROLYZING)"/>
    <property type="match status" value="1"/>
</dbReference>
<dbReference type="Proteomes" id="UP000663570">
    <property type="component" value="Chromosome"/>
</dbReference>
<comment type="catalytic activity">
    <reaction evidence="7">
        <text>L-aspartate + L-glutamine + ATP + H2O = L-asparagine + L-glutamate + AMP + diphosphate + H(+)</text>
        <dbReference type="Rhea" id="RHEA:12228"/>
        <dbReference type="ChEBI" id="CHEBI:15377"/>
        <dbReference type="ChEBI" id="CHEBI:15378"/>
        <dbReference type="ChEBI" id="CHEBI:29985"/>
        <dbReference type="ChEBI" id="CHEBI:29991"/>
        <dbReference type="ChEBI" id="CHEBI:30616"/>
        <dbReference type="ChEBI" id="CHEBI:33019"/>
        <dbReference type="ChEBI" id="CHEBI:58048"/>
        <dbReference type="ChEBI" id="CHEBI:58359"/>
        <dbReference type="ChEBI" id="CHEBI:456215"/>
        <dbReference type="EC" id="6.3.5.4"/>
    </reaction>
</comment>
<dbReference type="InterPro" id="IPR017932">
    <property type="entry name" value="GATase_2_dom"/>
</dbReference>
<dbReference type="SUPFAM" id="SSF56235">
    <property type="entry name" value="N-terminal nucleophile aminohydrolases (Ntn hydrolases)"/>
    <property type="match status" value="1"/>
</dbReference>
<dbReference type="EC" id="6.3.5.4" evidence="3"/>
<keyword evidence="5" id="KW-0067">ATP-binding</keyword>
<dbReference type="InterPro" id="IPR014729">
    <property type="entry name" value="Rossmann-like_a/b/a_fold"/>
</dbReference>
<comment type="pathway">
    <text evidence="1">Amino-acid biosynthesis; L-asparagine biosynthesis; L-asparagine from L-aspartate (L-Gln route): step 1/1.</text>
</comment>
<dbReference type="PANTHER" id="PTHR43284:SF1">
    <property type="entry name" value="ASPARAGINE SYNTHETASE"/>
    <property type="match status" value="1"/>
</dbReference>
<feature type="domain" description="Glutamine amidotransferase type-2" evidence="8">
    <location>
        <begin position="2"/>
        <end position="220"/>
    </location>
</feature>
<dbReference type="Pfam" id="PF13522">
    <property type="entry name" value="GATase_6"/>
    <property type="match status" value="1"/>
</dbReference>
<reference evidence="9 10" key="1">
    <citation type="submission" date="2021-02" db="EMBL/GenBank/DDBJ databases">
        <title>Niveibacterium changnyeongensis HC41.</title>
        <authorList>
            <person name="Kang M."/>
        </authorList>
    </citation>
    <scope>NUCLEOTIDE SEQUENCE [LARGE SCALE GENOMIC DNA]</scope>
    <source>
        <strain evidence="9 10">HC41</strain>
    </source>
</reference>
<protein>
    <recommendedName>
        <fullName evidence="3">asparagine synthase (glutamine-hydrolyzing)</fullName>
        <ecNumber evidence="3">6.3.5.4</ecNumber>
    </recommendedName>
</protein>
<accession>A0ABX7MDW3</accession>
<gene>
    <name evidence="9" type="primary">asnB</name>
    <name evidence="9" type="ORF">JY500_04755</name>
</gene>
<dbReference type="SUPFAM" id="SSF52402">
    <property type="entry name" value="Adenine nucleotide alpha hydrolases-like"/>
    <property type="match status" value="1"/>
</dbReference>
<evidence type="ECO:0000256" key="7">
    <source>
        <dbReference type="ARBA" id="ARBA00048741"/>
    </source>
</evidence>
<evidence type="ECO:0000256" key="5">
    <source>
        <dbReference type="ARBA" id="ARBA00022840"/>
    </source>
</evidence>
<dbReference type="PIRSF" id="PIRSF001589">
    <property type="entry name" value="Asn_synthetase_glu-h"/>
    <property type="match status" value="1"/>
</dbReference>
<dbReference type="InterPro" id="IPR051786">
    <property type="entry name" value="ASN_synthetase/amidase"/>
</dbReference>
<evidence type="ECO:0000256" key="4">
    <source>
        <dbReference type="ARBA" id="ARBA00022741"/>
    </source>
</evidence>
<proteinExistence type="inferred from homology"/>
<dbReference type="Gene3D" id="3.40.50.620">
    <property type="entry name" value="HUPs"/>
    <property type="match status" value="1"/>
</dbReference>
<name>A0ABX7MDW3_9RHOO</name>
<evidence type="ECO:0000256" key="3">
    <source>
        <dbReference type="ARBA" id="ARBA00012737"/>
    </source>
</evidence>
<evidence type="ECO:0000256" key="1">
    <source>
        <dbReference type="ARBA" id="ARBA00005187"/>
    </source>
</evidence>
<dbReference type="Pfam" id="PF00733">
    <property type="entry name" value="Asn_synthase"/>
    <property type="match status" value="1"/>
</dbReference>
<dbReference type="InterPro" id="IPR033738">
    <property type="entry name" value="AsnB_N"/>
</dbReference>
<dbReference type="PROSITE" id="PS51278">
    <property type="entry name" value="GATASE_TYPE_2"/>
    <property type="match status" value="1"/>
</dbReference>
<comment type="similarity">
    <text evidence="2">Belongs to the asparagine synthetase family.</text>
</comment>
<dbReference type="InterPro" id="IPR029055">
    <property type="entry name" value="Ntn_hydrolases_N"/>
</dbReference>
<keyword evidence="10" id="KW-1185">Reference proteome</keyword>
<keyword evidence="6" id="KW-0315">Glutamine amidotransferase</keyword>
<evidence type="ECO:0000313" key="10">
    <source>
        <dbReference type="Proteomes" id="UP000663570"/>
    </source>
</evidence>
<keyword evidence="4" id="KW-0547">Nucleotide-binding</keyword>
<sequence>MCGIAGFWSVSAPSEVLGAMARSMGEAIAHRGPDGRGEWAQSDIGLALSHRRLAIIDLTEAGFQPMHAASGRWTIVFNGEIYNYLVVRAELERARGGVAWRGHSDTELLIEALDYWGVEETLSRCDGMFAFAAWDHAVGRLILARDRLGEKPLYYGSMPDGAFLFGSELRALYAHPSWRGQIDRDSVGLLMHYNSIPAPWSIWQNVHKLPPAHWLEVRDRRASTPQPYWSLRDVMLAGESSRMAPPGADEPWVDRLEAVLGEVVEQEMLSDVPLGAFLSGGIDSSLVVAMMQKRTARPVKTFTIGFREDAFDEARYAREVAAHLGTDHREFYFSGSDALDVVPRVADLYDEPFSDSSQLPTWLVSHFARQHVTVALSGDAGDELFAGYTRYFVGDGFWRAASRVPYPLRRATAAGLGLVPSKAWDALGHGLGPLCPRLLRNSPGDKFSRIARMLRERSPAGFYDELISHWKDPALLVPGARLPALDAAELAARAGRSDIEFMQAHDTLAYLPNDILVKVDRAAMAVSLETRAPFLDRRVVEFAWTVPESLKVRQGNGKWLMRELLARHVPRSLFERPKQGFGIPLGPWLRGPLREWAECLLSPSALAESGLFDPAPIRRKWEEHLRGQAAWHYYLWDILMFQAWYQRYRSQVS</sequence>